<dbReference type="EMBL" id="JACIBV010000001">
    <property type="protein sequence ID" value="MBB3725228.1"/>
    <property type="molecule type" value="Genomic_DNA"/>
</dbReference>
<feature type="transmembrane region" description="Helical" evidence="1">
    <location>
        <begin position="36"/>
        <end position="53"/>
    </location>
</feature>
<evidence type="ECO:0008006" key="4">
    <source>
        <dbReference type="Google" id="ProtNLM"/>
    </source>
</evidence>
<feature type="transmembrane region" description="Helical" evidence="1">
    <location>
        <begin position="65"/>
        <end position="83"/>
    </location>
</feature>
<dbReference type="GeneID" id="95387670"/>
<gene>
    <name evidence="2" type="ORF">FHR33_001088</name>
</gene>
<sequence length="217" mass="23151">MDPQLTTTPATARTDVSQHDRPIASELITPATVRRLGLALTAGTLAWATSIFLFGTVNDGVEERIGSLTGVAFQLGVFALIAVQIRTRATGDSRVSLAILKVELVLLGLATLWSLLNGLLPESAQDHLAMGILDVFWPLSMLGMMVIGVKLAVAGRWSGPLRWWPLIAESWFVVTMPALILGGEDGARWVGGGHLLLGYATLGVLLALRPGLALPRR</sequence>
<protein>
    <recommendedName>
        <fullName evidence="4">Integral membrane protein</fullName>
    </recommendedName>
</protein>
<evidence type="ECO:0000256" key="1">
    <source>
        <dbReference type="SAM" id="Phobius"/>
    </source>
</evidence>
<keyword evidence="1" id="KW-1133">Transmembrane helix</keyword>
<name>A0A7W5Y914_9ACTN</name>
<comment type="caution">
    <text evidence="2">The sequence shown here is derived from an EMBL/GenBank/DDBJ whole genome shotgun (WGS) entry which is preliminary data.</text>
</comment>
<evidence type="ECO:0000313" key="2">
    <source>
        <dbReference type="EMBL" id="MBB3725228.1"/>
    </source>
</evidence>
<keyword evidence="1" id="KW-0812">Transmembrane</keyword>
<reference evidence="2 3" key="1">
    <citation type="submission" date="2020-08" db="EMBL/GenBank/DDBJ databases">
        <title>Sequencing the genomes of 1000 actinobacteria strains.</title>
        <authorList>
            <person name="Klenk H.-P."/>
        </authorList>
    </citation>
    <scope>NUCLEOTIDE SEQUENCE [LARGE SCALE GENOMIC DNA]</scope>
    <source>
        <strain evidence="2 3">DSM 44320</strain>
    </source>
</reference>
<dbReference type="Proteomes" id="UP000579945">
    <property type="component" value="Unassembled WGS sequence"/>
</dbReference>
<feature type="transmembrane region" description="Helical" evidence="1">
    <location>
        <begin position="163"/>
        <end position="183"/>
    </location>
</feature>
<keyword evidence="3" id="KW-1185">Reference proteome</keyword>
<organism evidence="2 3">
    <name type="scientific">Nonomuraea dietziae</name>
    <dbReference type="NCBI Taxonomy" id="65515"/>
    <lineage>
        <taxon>Bacteria</taxon>
        <taxon>Bacillati</taxon>
        <taxon>Actinomycetota</taxon>
        <taxon>Actinomycetes</taxon>
        <taxon>Streptosporangiales</taxon>
        <taxon>Streptosporangiaceae</taxon>
        <taxon>Nonomuraea</taxon>
    </lineage>
</organism>
<keyword evidence="1" id="KW-0472">Membrane</keyword>
<evidence type="ECO:0000313" key="3">
    <source>
        <dbReference type="Proteomes" id="UP000579945"/>
    </source>
</evidence>
<feature type="transmembrane region" description="Helical" evidence="1">
    <location>
        <begin position="189"/>
        <end position="208"/>
    </location>
</feature>
<proteinExistence type="predicted"/>
<accession>A0A7W5Y914</accession>
<feature type="transmembrane region" description="Helical" evidence="1">
    <location>
        <begin position="95"/>
        <end position="116"/>
    </location>
</feature>
<feature type="transmembrane region" description="Helical" evidence="1">
    <location>
        <begin position="128"/>
        <end position="151"/>
    </location>
</feature>
<dbReference type="AlphaFoldDB" id="A0A7W5Y914"/>
<dbReference type="RefSeq" id="WP_183644282.1">
    <property type="nucleotide sequence ID" value="NZ_BAAAXX010000105.1"/>
</dbReference>